<dbReference type="RefSeq" id="WP_077110063.1">
    <property type="nucleotide sequence ID" value="NZ_JAFBFH010000001.1"/>
</dbReference>
<accession>A0ABS2R116</accession>
<dbReference type="Pfam" id="PF09339">
    <property type="entry name" value="HTH_IclR"/>
    <property type="match status" value="1"/>
</dbReference>
<evidence type="ECO:0000256" key="1">
    <source>
        <dbReference type="ARBA" id="ARBA00023015"/>
    </source>
</evidence>
<dbReference type="Gene3D" id="3.30.450.40">
    <property type="match status" value="1"/>
</dbReference>
<reference evidence="6 7" key="1">
    <citation type="submission" date="2021-01" db="EMBL/GenBank/DDBJ databases">
        <title>Genomic Encyclopedia of Type Strains, Phase IV (KMG-IV): sequencing the most valuable type-strain genomes for metagenomic binning, comparative biology and taxonomic classification.</title>
        <authorList>
            <person name="Goeker M."/>
        </authorList>
    </citation>
    <scope>NUCLEOTIDE SEQUENCE [LARGE SCALE GENOMIC DNA]</scope>
    <source>
        <strain evidence="6 7">DSM 105453</strain>
    </source>
</reference>
<evidence type="ECO:0000259" key="5">
    <source>
        <dbReference type="PROSITE" id="PS51078"/>
    </source>
</evidence>
<protein>
    <submittedName>
        <fullName evidence="6">DNA-binding IclR family transcriptional regulator</fullName>
    </submittedName>
</protein>
<dbReference type="GO" id="GO:0003677">
    <property type="term" value="F:DNA binding"/>
    <property type="evidence" value="ECO:0007669"/>
    <property type="project" value="UniProtKB-KW"/>
</dbReference>
<dbReference type="InterPro" id="IPR036388">
    <property type="entry name" value="WH-like_DNA-bd_sf"/>
</dbReference>
<evidence type="ECO:0000313" key="7">
    <source>
        <dbReference type="Proteomes" id="UP000823485"/>
    </source>
</evidence>
<dbReference type="EMBL" id="JAFBFH010000001">
    <property type="protein sequence ID" value="MBM7713346.1"/>
    <property type="molecule type" value="Genomic_DNA"/>
</dbReference>
<dbReference type="SMART" id="SM00346">
    <property type="entry name" value="HTH_ICLR"/>
    <property type="match status" value="1"/>
</dbReference>
<dbReference type="InterPro" id="IPR014757">
    <property type="entry name" value="Tscrpt_reg_IclR_C"/>
</dbReference>
<dbReference type="PANTHER" id="PTHR30136">
    <property type="entry name" value="HELIX-TURN-HELIX TRANSCRIPTIONAL REGULATOR, ICLR FAMILY"/>
    <property type="match status" value="1"/>
</dbReference>
<sequence length="257" mass="28780">MKETGSKINSLEKALALLDLFSEEVASLTLDEIVALSGYSKSTVFRMVSSFEKFGYLSKVQKGGEMKISLGMRFLEKSRYVSSQLEIKRAAKMPMLQLRQKTGLSVQLAVKSGLDAIYIEQFESMKAVRVYPQVGRKVPLYAAACPRVLLSGLSEKDIRTYIRNQELSSFTEQTLNEKEELLNEMMKIKEQGYSISKGELYSGTLAIAVPIYHPPGHIVAALSVIGLEQDFETESLEHFLQLLNDASKKITDYLTSK</sequence>
<evidence type="ECO:0000256" key="3">
    <source>
        <dbReference type="ARBA" id="ARBA00023163"/>
    </source>
</evidence>
<keyword evidence="2 6" id="KW-0238">DNA-binding</keyword>
<dbReference type="PANTHER" id="PTHR30136:SF24">
    <property type="entry name" value="HTH-TYPE TRANSCRIPTIONAL REPRESSOR ALLR"/>
    <property type="match status" value="1"/>
</dbReference>
<feature type="domain" description="IclR-ED" evidence="5">
    <location>
        <begin position="73"/>
        <end position="256"/>
    </location>
</feature>
<keyword evidence="3" id="KW-0804">Transcription</keyword>
<name>A0ABS2R116_9BACI</name>
<dbReference type="PROSITE" id="PS51077">
    <property type="entry name" value="HTH_ICLR"/>
    <property type="match status" value="1"/>
</dbReference>
<dbReference type="InterPro" id="IPR005471">
    <property type="entry name" value="Tscrpt_reg_IclR_N"/>
</dbReference>
<proteinExistence type="predicted"/>
<dbReference type="InterPro" id="IPR029016">
    <property type="entry name" value="GAF-like_dom_sf"/>
</dbReference>
<keyword evidence="7" id="KW-1185">Reference proteome</keyword>
<feature type="domain" description="HTH iclR-type" evidence="4">
    <location>
        <begin position="8"/>
        <end position="72"/>
    </location>
</feature>
<dbReference type="SUPFAM" id="SSF46785">
    <property type="entry name" value="Winged helix' DNA-binding domain"/>
    <property type="match status" value="1"/>
</dbReference>
<keyword evidence="1" id="KW-0805">Transcription regulation</keyword>
<evidence type="ECO:0000259" key="4">
    <source>
        <dbReference type="PROSITE" id="PS51077"/>
    </source>
</evidence>
<organism evidence="6 7">
    <name type="scientific">Siminovitchia thermophila</name>
    <dbReference type="NCBI Taxonomy" id="1245522"/>
    <lineage>
        <taxon>Bacteria</taxon>
        <taxon>Bacillati</taxon>
        <taxon>Bacillota</taxon>
        <taxon>Bacilli</taxon>
        <taxon>Bacillales</taxon>
        <taxon>Bacillaceae</taxon>
        <taxon>Siminovitchia</taxon>
    </lineage>
</organism>
<dbReference type="Gene3D" id="1.10.10.10">
    <property type="entry name" value="Winged helix-like DNA-binding domain superfamily/Winged helix DNA-binding domain"/>
    <property type="match status" value="1"/>
</dbReference>
<gene>
    <name evidence="6" type="ORF">JOC94_000312</name>
</gene>
<evidence type="ECO:0000256" key="2">
    <source>
        <dbReference type="ARBA" id="ARBA00023125"/>
    </source>
</evidence>
<comment type="caution">
    <text evidence="6">The sequence shown here is derived from an EMBL/GenBank/DDBJ whole genome shotgun (WGS) entry which is preliminary data.</text>
</comment>
<evidence type="ECO:0000313" key="6">
    <source>
        <dbReference type="EMBL" id="MBM7713346.1"/>
    </source>
</evidence>
<dbReference type="Proteomes" id="UP000823485">
    <property type="component" value="Unassembled WGS sequence"/>
</dbReference>
<dbReference type="SUPFAM" id="SSF55781">
    <property type="entry name" value="GAF domain-like"/>
    <property type="match status" value="1"/>
</dbReference>
<dbReference type="InterPro" id="IPR050707">
    <property type="entry name" value="HTH_MetabolicPath_Reg"/>
</dbReference>
<dbReference type="PROSITE" id="PS51078">
    <property type="entry name" value="ICLR_ED"/>
    <property type="match status" value="1"/>
</dbReference>
<dbReference type="Pfam" id="PF01614">
    <property type="entry name" value="IclR_C"/>
    <property type="match status" value="1"/>
</dbReference>
<dbReference type="InterPro" id="IPR036390">
    <property type="entry name" value="WH_DNA-bd_sf"/>
</dbReference>